<proteinExistence type="predicted"/>
<dbReference type="InterPro" id="IPR038336">
    <property type="entry name" value="NET_sf"/>
</dbReference>
<evidence type="ECO:0000313" key="8">
    <source>
        <dbReference type="EMBL" id="KAF5730718.1"/>
    </source>
</evidence>
<feature type="compositionally biased region" description="Pro residues" evidence="5">
    <location>
        <begin position="355"/>
        <end position="368"/>
    </location>
</feature>
<organism evidence="8 9">
    <name type="scientific">Tripterygium wilfordii</name>
    <name type="common">Thunder God vine</name>
    <dbReference type="NCBI Taxonomy" id="458696"/>
    <lineage>
        <taxon>Eukaryota</taxon>
        <taxon>Viridiplantae</taxon>
        <taxon>Streptophyta</taxon>
        <taxon>Embryophyta</taxon>
        <taxon>Tracheophyta</taxon>
        <taxon>Spermatophyta</taxon>
        <taxon>Magnoliopsida</taxon>
        <taxon>eudicotyledons</taxon>
        <taxon>Gunneridae</taxon>
        <taxon>Pentapetalae</taxon>
        <taxon>rosids</taxon>
        <taxon>fabids</taxon>
        <taxon>Celastrales</taxon>
        <taxon>Celastraceae</taxon>
        <taxon>Tripterygium</taxon>
    </lineage>
</organism>
<dbReference type="EMBL" id="JAAARO010000019">
    <property type="protein sequence ID" value="KAF5730718.1"/>
    <property type="molecule type" value="Genomic_DNA"/>
</dbReference>
<dbReference type="PANTHER" id="PTHR45926">
    <property type="entry name" value="OSJNBA0053K19.4 PROTEIN"/>
    <property type="match status" value="1"/>
</dbReference>
<keyword evidence="9" id="KW-1185">Reference proteome</keyword>
<sequence>MAKGSPGGAGEDDSPVKKRRRVHAGKKLNNSSQQRVASHDSSARNHLLPGPPSPSDRNAVSGYVEFDNKVTINLSFKSKFEIRELKSKLVSELDQIRALVKRIEAEEASGRAYSGVGGYTKSQSSANDKVSRLARVNSDAGSVVPNISRLFRGSTEPVADNGNSHVEEFSENGTLTPKVNQYRKNVENVSVKEKFPSLESNKKENPRVGKKGELGLPHKRITMPNKLFKSCENILVTLMKHQFGWVFNKPVDVEGLKLHDYYKIIKHPMDLGTVKARLQKNWYKSPKEFAEDVRLTFSNAMSYNSKGQDVHYMAEALSNIFEEKWAATEAEFALDGRLEIGHSADLPITPSRTAPDPPAPGTAPPIPTPALLDTRNLERSESMTVPVHSVSKSRHVTSHQKKTPVAKKRKTEVPANRDMTYEEKQRLRENLESLPSEKLERVVEIIKERNPGLFQQDDEIELDLDSVGPETLWELDRFVAYCNKSIGKNKGNSDLSLPAKQEMNRTAANTEERNETAVERFSVTSPVQVENGSANVSGSSSSSHSSGSSLNDSERDSSSGYGSDAGQ</sequence>
<feature type="compositionally biased region" description="Low complexity" evidence="5">
    <location>
        <begin position="531"/>
        <end position="551"/>
    </location>
</feature>
<dbReference type="CDD" id="cd05506">
    <property type="entry name" value="Bromo_plant1"/>
    <property type="match status" value="1"/>
</dbReference>
<feature type="compositionally biased region" description="Basic residues" evidence="5">
    <location>
        <begin position="17"/>
        <end position="26"/>
    </location>
</feature>
<protein>
    <submittedName>
        <fullName evidence="8">Global transcription factor group E4 putative isoform 5</fullName>
    </submittedName>
</protein>
<evidence type="ECO:0000313" key="9">
    <source>
        <dbReference type="Proteomes" id="UP000593562"/>
    </source>
</evidence>
<feature type="domain" description="NET" evidence="7">
    <location>
        <begin position="409"/>
        <end position="490"/>
    </location>
</feature>
<evidence type="ECO:0000256" key="2">
    <source>
        <dbReference type="ARBA" id="ARBA00023117"/>
    </source>
</evidence>
<evidence type="ECO:0000256" key="4">
    <source>
        <dbReference type="PROSITE-ProRule" id="PRU00035"/>
    </source>
</evidence>
<dbReference type="PROSITE" id="PS51525">
    <property type="entry name" value="NET"/>
    <property type="match status" value="1"/>
</dbReference>
<reference evidence="8 9" key="1">
    <citation type="journal article" date="2020" name="Nat. Commun.">
        <title>Genome of Tripterygium wilfordii and identification of cytochrome P450 involved in triptolide biosynthesis.</title>
        <authorList>
            <person name="Tu L."/>
            <person name="Su P."/>
            <person name="Zhang Z."/>
            <person name="Gao L."/>
            <person name="Wang J."/>
            <person name="Hu T."/>
            <person name="Zhou J."/>
            <person name="Zhang Y."/>
            <person name="Zhao Y."/>
            <person name="Liu Y."/>
            <person name="Song Y."/>
            <person name="Tong Y."/>
            <person name="Lu Y."/>
            <person name="Yang J."/>
            <person name="Xu C."/>
            <person name="Jia M."/>
            <person name="Peters R.J."/>
            <person name="Huang L."/>
            <person name="Gao W."/>
        </authorList>
    </citation>
    <scope>NUCLEOTIDE SEQUENCE [LARGE SCALE GENOMIC DNA]</scope>
    <source>
        <strain evidence="9">cv. XIE 37</strain>
        <tissue evidence="8">Leaf</tissue>
    </source>
</reference>
<feature type="region of interest" description="Disordered" evidence="5">
    <location>
        <begin position="1"/>
        <end position="60"/>
    </location>
</feature>
<feature type="region of interest" description="Disordered" evidence="5">
    <location>
        <begin position="506"/>
        <end position="567"/>
    </location>
</feature>
<dbReference type="InParanoid" id="A0A7J7C9A7"/>
<dbReference type="OrthoDB" id="21449at2759"/>
<dbReference type="Pfam" id="PF17035">
    <property type="entry name" value="BET"/>
    <property type="match status" value="1"/>
</dbReference>
<dbReference type="AlphaFoldDB" id="A0A7J7C9A7"/>
<evidence type="ECO:0000259" key="6">
    <source>
        <dbReference type="PROSITE" id="PS50014"/>
    </source>
</evidence>
<dbReference type="InterPro" id="IPR036427">
    <property type="entry name" value="Bromodomain-like_sf"/>
</dbReference>
<evidence type="ECO:0000256" key="3">
    <source>
        <dbReference type="ARBA" id="ARBA00023163"/>
    </source>
</evidence>
<dbReference type="SUPFAM" id="SSF47370">
    <property type="entry name" value="Bromodomain"/>
    <property type="match status" value="1"/>
</dbReference>
<dbReference type="Proteomes" id="UP000593562">
    <property type="component" value="Unassembled WGS sequence"/>
</dbReference>
<evidence type="ECO:0000259" key="7">
    <source>
        <dbReference type="PROSITE" id="PS51525"/>
    </source>
</evidence>
<dbReference type="InterPro" id="IPR037377">
    <property type="entry name" value="GTE_bromo"/>
</dbReference>
<dbReference type="Gene3D" id="1.20.1270.220">
    <property type="match status" value="1"/>
</dbReference>
<dbReference type="PROSITE" id="PS50014">
    <property type="entry name" value="BROMODOMAIN_2"/>
    <property type="match status" value="1"/>
</dbReference>
<feature type="region of interest" description="Disordered" evidence="5">
    <location>
        <begin position="344"/>
        <end position="370"/>
    </location>
</feature>
<dbReference type="SMART" id="SM00297">
    <property type="entry name" value="BROMO"/>
    <property type="match status" value="1"/>
</dbReference>
<keyword evidence="3" id="KW-0804">Transcription</keyword>
<accession>A0A7J7C9A7</accession>
<dbReference type="PRINTS" id="PR00503">
    <property type="entry name" value="BROMODOMAIN"/>
</dbReference>
<keyword evidence="2 4" id="KW-0103">Bromodomain</keyword>
<comment type="caution">
    <text evidence="8">The sequence shown here is derived from an EMBL/GenBank/DDBJ whole genome shotgun (WGS) entry which is preliminary data.</text>
</comment>
<dbReference type="InterPro" id="IPR001487">
    <property type="entry name" value="Bromodomain"/>
</dbReference>
<dbReference type="Pfam" id="PF00439">
    <property type="entry name" value="Bromodomain"/>
    <property type="match status" value="1"/>
</dbReference>
<feature type="region of interest" description="Disordered" evidence="5">
    <location>
        <begin position="384"/>
        <end position="414"/>
    </location>
</feature>
<evidence type="ECO:0000256" key="5">
    <source>
        <dbReference type="SAM" id="MobiDB-lite"/>
    </source>
</evidence>
<dbReference type="InterPro" id="IPR027353">
    <property type="entry name" value="NET_dom"/>
</dbReference>
<name>A0A7J7C9A7_TRIWF</name>
<feature type="compositionally biased region" description="Basic residues" evidence="5">
    <location>
        <begin position="391"/>
        <end position="410"/>
    </location>
</feature>
<evidence type="ECO:0000256" key="1">
    <source>
        <dbReference type="ARBA" id="ARBA00023015"/>
    </source>
</evidence>
<keyword evidence="1" id="KW-0805">Transcription regulation</keyword>
<feature type="domain" description="Bromo" evidence="6">
    <location>
        <begin position="239"/>
        <end position="311"/>
    </location>
</feature>
<dbReference type="Gene3D" id="1.20.920.10">
    <property type="entry name" value="Bromodomain-like"/>
    <property type="match status" value="1"/>
</dbReference>
<gene>
    <name evidence="8" type="ORF">HS088_TW19G00313</name>
</gene>